<dbReference type="OrthoDB" id="2020972at2759"/>
<dbReference type="GO" id="GO:0003677">
    <property type="term" value="F:DNA binding"/>
    <property type="evidence" value="ECO:0007669"/>
    <property type="project" value="UniProtKB-KW"/>
</dbReference>
<evidence type="ECO:0000256" key="6">
    <source>
        <dbReference type="ARBA" id="ARBA00022840"/>
    </source>
</evidence>
<dbReference type="Pfam" id="PF00271">
    <property type="entry name" value="Helicase_C"/>
    <property type="match status" value="1"/>
</dbReference>
<dbReference type="InterPro" id="IPR038718">
    <property type="entry name" value="SNF2-like_sf"/>
</dbReference>
<evidence type="ECO:0000256" key="5">
    <source>
        <dbReference type="ARBA" id="ARBA00022806"/>
    </source>
</evidence>
<feature type="domain" description="Helicase C-terminal" evidence="12">
    <location>
        <begin position="1476"/>
        <end position="1626"/>
    </location>
</feature>
<keyword evidence="3" id="KW-0547">Nucleotide-binding</keyword>
<accession>A0A178D0F6</accession>
<dbReference type="EMBL" id="LVCJ01000029">
    <property type="protein sequence ID" value="OAL35588.1"/>
    <property type="molecule type" value="Genomic_DNA"/>
</dbReference>
<feature type="region of interest" description="Disordered" evidence="9">
    <location>
        <begin position="1768"/>
        <end position="1793"/>
    </location>
</feature>
<feature type="compositionally biased region" description="Acidic residues" evidence="9">
    <location>
        <begin position="589"/>
        <end position="604"/>
    </location>
</feature>
<keyword evidence="14" id="KW-1185">Reference proteome</keyword>
<comment type="caution">
    <text evidence="13">The sequence shown here is derived from an EMBL/GenBank/DDBJ whole genome shotgun (WGS) entry which is preliminary data.</text>
</comment>
<keyword evidence="7" id="KW-0238">DNA-binding</keyword>
<dbReference type="InterPro" id="IPR000330">
    <property type="entry name" value="SNF2_N"/>
</dbReference>
<feature type="compositionally biased region" description="Polar residues" evidence="9">
    <location>
        <begin position="192"/>
        <end position="205"/>
    </location>
</feature>
<comment type="subcellular location">
    <subcellularLocation>
        <location evidence="1">Nucleus</location>
    </subcellularLocation>
</comment>
<dbReference type="InterPro" id="IPR001650">
    <property type="entry name" value="Helicase_C-like"/>
</dbReference>
<evidence type="ECO:0000313" key="13">
    <source>
        <dbReference type="EMBL" id="OAL35588.1"/>
    </source>
</evidence>
<feature type="region of interest" description="Disordered" evidence="9">
    <location>
        <begin position="956"/>
        <end position="1012"/>
    </location>
</feature>
<evidence type="ECO:0000313" key="14">
    <source>
        <dbReference type="Proteomes" id="UP000185904"/>
    </source>
</evidence>
<dbReference type="Gene3D" id="3.40.50.300">
    <property type="entry name" value="P-loop containing nucleotide triphosphate hydrolases"/>
    <property type="match status" value="1"/>
</dbReference>
<keyword evidence="6" id="KW-0067">ATP-binding</keyword>
<dbReference type="SMART" id="SM00490">
    <property type="entry name" value="HELICc"/>
    <property type="match status" value="1"/>
</dbReference>
<dbReference type="InterPro" id="IPR044574">
    <property type="entry name" value="ARIP4-like"/>
</dbReference>
<evidence type="ECO:0000259" key="11">
    <source>
        <dbReference type="PROSITE" id="PS51192"/>
    </source>
</evidence>
<organism evidence="13 14">
    <name type="scientific">Fonsecaea nubica</name>
    <dbReference type="NCBI Taxonomy" id="856822"/>
    <lineage>
        <taxon>Eukaryota</taxon>
        <taxon>Fungi</taxon>
        <taxon>Dikarya</taxon>
        <taxon>Ascomycota</taxon>
        <taxon>Pezizomycotina</taxon>
        <taxon>Eurotiomycetes</taxon>
        <taxon>Chaetothyriomycetidae</taxon>
        <taxon>Chaetothyriales</taxon>
        <taxon>Herpotrichiellaceae</taxon>
        <taxon>Fonsecaea</taxon>
    </lineage>
</organism>
<dbReference type="Gene3D" id="1.10.150.50">
    <property type="entry name" value="Transcription Factor, Ets-1"/>
    <property type="match status" value="1"/>
</dbReference>
<gene>
    <name evidence="13" type="ORF">AYO20_05207</name>
</gene>
<dbReference type="InterPro" id="IPR013761">
    <property type="entry name" value="SAM/pointed_sf"/>
</dbReference>
<dbReference type="SMART" id="SM00487">
    <property type="entry name" value="DEXDc"/>
    <property type="match status" value="1"/>
</dbReference>
<dbReference type="GeneID" id="34588624"/>
<feature type="compositionally biased region" description="Acidic residues" evidence="9">
    <location>
        <begin position="672"/>
        <end position="682"/>
    </location>
</feature>
<dbReference type="PANTHER" id="PTHR45797:SF1">
    <property type="entry name" value="HELICASE ARIP4"/>
    <property type="match status" value="1"/>
</dbReference>
<proteinExistence type="inferred from homology"/>
<evidence type="ECO:0000256" key="2">
    <source>
        <dbReference type="ARBA" id="ARBA00007025"/>
    </source>
</evidence>
<dbReference type="SUPFAM" id="SSF47769">
    <property type="entry name" value="SAM/Pointed domain"/>
    <property type="match status" value="1"/>
</dbReference>
<dbReference type="SUPFAM" id="SSF52540">
    <property type="entry name" value="P-loop containing nucleoside triphosphate hydrolases"/>
    <property type="match status" value="2"/>
</dbReference>
<dbReference type="InterPro" id="IPR014001">
    <property type="entry name" value="Helicase_ATP-bd"/>
</dbReference>
<dbReference type="PROSITE" id="PS50105">
    <property type="entry name" value="SAM_DOMAIN"/>
    <property type="match status" value="1"/>
</dbReference>
<feature type="region of interest" description="Disordered" evidence="9">
    <location>
        <begin position="756"/>
        <end position="787"/>
    </location>
</feature>
<name>A0A178D0F6_9EURO</name>
<feature type="compositionally biased region" description="Polar residues" evidence="9">
    <location>
        <begin position="649"/>
        <end position="661"/>
    </location>
</feature>
<evidence type="ECO:0000256" key="3">
    <source>
        <dbReference type="ARBA" id="ARBA00022741"/>
    </source>
</evidence>
<sequence length="1815" mass="205630">MDPVLDADDDPRDWSIDQVVHELCQSPTPRWLSKQKPQLIPDRHGLEDALRRNHVDGDNLLALDMPTLKEDLGISSFGQRRAIMKAIEFFRATSKSYQQMLFQADSIARMHTATFASPQLTQSRISIVPQSPYGLGVQPSIEPSHLLQSPIASQQQSATKDPTFISPKLATSNFQLSSDSTPRPLHYPPQDVVQTRPSPTAASLSGDATVNLASKACDQLPLLQQPERENSLVNGKKKIAPTLVSHLPEATPTESSRESYLGQEALPLQDVFYYKVPTGFTDEIIYRVAAEEPESFVISTKRPSGQCRIIARLIKSFLRQSTTTLWQSGQKIKIPYDRSRIKPPYSEQYFTLFPRGKDRARVHKVEDFTELNATQDNHRRGSASIAPDSSNATWLEEKVVGSNVLDLDYLLDKYPVESSDGLPLYGDSGDENDLDEDTWRQIEEEKAEEEELPRTSINLAPVEVEVAINDAIDEWKQEWYATKFFAVQKKGYRHWLNAARQNSRKEKIAYFNHWKTRFLGRLETLKREIAKNVWRTSAEVKKQCQSLELTVYQYQEYNYYGQIMLRDTAPPKPDDKAPVRSPRHHALEEGEEILESDSEIEISTEGDGQSFVDDSSEEGSIHHIPDSEDWNPVIPSTTKQPDPSVVDPKTSSPAPLSNTRESPLPDVHANDADVESDTEDEIITPARRKVKRMKTEPTQTPIAKRTNVKSKAPRPQQLPSDTSDLDGSPRLTNSRYRSKGRSSALVDLTFSSHSEPERIANDTSTDFSVHTPKLNPIRAETPQDSSSRVLMIDSSGSEAERISSRDDTILPTVYDFQGIRRTSWSDIDPIDKRRALAKAVYDLEPDQVSRLDSFLDSMTGSRTAQETVIVDGLVALHEDIPIIKGLKQKHQLSAQLLVLLYLTYICGQNALDEFFELSEAHRDEAFADKDRALATFYSLLEKIILTYFAMQTKLQTQTNGQKRKRDQTSLSVPDDQITDATLTDSLEEVQPSSHKKRKRKVEESQEAKTQQFTDQVRIQLQEERRKNMANKLALMQVDGSAAYIINTVEPPVELHRHIAQRVKPHQVNGIQFMWREIVEDPKRQGCILAHTMGLGKTMQVASLLVTIALCNQSNDENVRNHIPEHLRKSKTLILGPSSLLNNWEDELLMWTPDPTVLGVIHKADSIRKQDNIRAIKAWTRQGGILLIGYERFRSSITDSIRAKAKGTGLLELDLERILLEEPNLVIADEAHVLKNPKSQIGQFAKRLKTTSRIALSGSPLNNHLEEYHTMVDWIAPGYLGDMVQFRSKYSEPIMEGLYSDSSAYEKRISLRKLHVLKRDLDPKINRADISAIEKDMPSKTEFFITIPLTDLQRQAYDIYIHHMLQSFGVLSSKNHHARIMAWLSMLSWLCHHPAAFVAKIKERQEKPREDRYYGNDTGEPNESTDETSGFGEVSENVALDIAGSLQEAMQQALQVLPDPSDRKALYDPSLSYRTLAVKRIVEKAIEAGDKTLIFSHSLPTLDYLGQMLRGIGVSFCRIDGSTKPTDRQAFTKEFNNKDNYQVFLISIRSGGLGLNLQGANRVIIFDFSFNPTWEQQAVGRAYRLNQKTPVFVYRFQAGGTFEDKLFNTAVFKTQLFGRVVDKKNPRRHASKAAHTEYLFPVRDVPQVDFRDALGKDPKVLDAIIHELDFVRSIVLTETFQKEDDEQLNDEEQKVAEEEYNDQRLQREDPIAWQAKQRQSLSNTNLMSSFSNLDPTIHSGRAALGQRIGPGAQRSKSSAIRPILPAPFERADLNSPQPPQSHHTTTHMPGSYDDTFQAFVQLMENRHRAVSTEPDW</sequence>
<dbReference type="PROSITE" id="PS51194">
    <property type="entry name" value="HELICASE_CTER"/>
    <property type="match status" value="1"/>
</dbReference>
<evidence type="ECO:0000256" key="9">
    <source>
        <dbReference type="SAM" id="MobiDB-lite"/>
    </source>
</evidence>
<dbReference type="GO" id="GO:0005524">
    <property type="term" value="F:ATP binding"/>
    <property type="evidence" value="ECO:0007669"/>
    <property type="project" value="UniProtKB-KW"/>
</dbReference>
<dbReference type="InterPro" id="IPR001660">
    <property type="entry name" value="SAM"/>
</dbReference>
<evidence type="ECO:0000256" key="8">
    <source>
        <dbReference type="ARBA" id="ARBA00023242"/>
    </source>
</evidence>
<feature type="region of interest" description="Disordered" evidence="9">
    <location>
        <begin position="566"/>
        <end position="741"/>
    </location>
</feature>
<feature type="region of interest" description="Disordered" evidence="9">
    <location>
        <begin position="175"/>
        <end position="205"/>
    </location>
</feature>
<dbReference type="Pfam" id="PF07647">
    <property type="entry name" value="SAM_2"/>
    <property type="match status" value="1"/>
</dbReference>
<evidence type="ECO:0000256" key="7">
    <source>
        <dbReference type="ARBA" id="ARBA00023125"/>
    </source>
</evidence>
<evidence type="ECO:0000256" key="4">
    <source>
        <dbReference type="ARBA" id="ARBA00022801"/>
    </source>
</evidence>
<dbReference type="SMART" id="SM00454">
    <property type="entry name" value="SAM"/>
    <property type="match status" value="1"/>
</dbReference>
<dbReference type="GO" id="GO:0016887">
    <property type="term" value="F:ATP hydrolysis activity"/>
    <property type="evidence" value="ECO:0007669"/>
    <property type="project" value="InterPro"/>
</dbReference>
<keyword evidence="4" id="KW-0378">Hydrolase</keyword>
<comment type="similarity">
    <text evidence="2">Belongs to the SNF2/RAD54 helicase family.</text>
</comment>
<dbReference type="CDD" id="cd18007">
    <property type="entry name" value="DEXHc_ATRX-like"/>
    <property type="match status" value="1"/>
</dbReference>
<dbReference type="InterPro" id="IPR027417">
    <property type="entry name" value="P-loop_NTPase"/>
</dbReference>
<keyword evidence="5" id="KW-0347">Helicase</keyword>
<dbReference type="GO" id="GO:0005634">
    <property type="term" value="C:nucleus"/>
    <property type="evidence" value="ECO:0007669"/>
    <property type="project" value="UniProtKB-SubCell"/>
</dbReference>
<dbReference type="Pfam" id="PF00176">
    <property type="entry name" value="SNF2-rel_dom"/>
    <property type="match status" value="1"/>
</dbReference>
<dbReference type="Proteomes" id="UP000185904">
    <property type="component" value="Unassembled WGS sequence"/>
</dbReference>
<dbReference type="PROSITE" id="PS51192">
    <property type="entry name" value="HELICASE_ATP_BIND_1"/>
    <property type="match status" value="1"/>
</dbReference>
<evidence type="ECO:0000259" key="10">
    <source>
        <dbReference type="PROSITE" id="PS50105"/>
    </source>
</evidence>
<reference evidence="13 14" key="1">
    <citation type="submission" date="2016-03" db="EMBL/GenBank/DDBJ databases">
        <title>The draft genome sequence of Fonsecaea nubica causative agent of cutaneous subcutaneous infection in human host.</title>
        <authorList>
            <person name="Costa F."/>
            <person name="Sybren D.H."/>
            <person name="Raittz R.T."/>
            <person name="Weiss V.A."/>
            <person name="Leao A.C."/>
            <person name="Gomes R."/>
            <person name="De Souza E.M."/>
            <person name="Pedrosa F.O."/>
            <person name="Steffens M.B."/>
            <person name="Bombassaro A."/>
            <person name="Tadra-Sfeir M.Z."/>
            <person name="Moreno L.F."/>
            <person name="Najafzadeh M.J."/>
            <person name="Felipe M.S."/>
            <person name="Teixeira M."/>
            <person name="Sun J."/>
            <person name="Xi L."/>
            <person name="Castro M.A."/>
            <person name="Vicente V.A."/>
        </authorList>
    </citation>
    <scope>NUCLEOTIDE SEQUENCE [LARGE SCALE GENOMIC DNA]</scope>
    <source>
        <strain evidence="13 14">CBS 269.64</strain>
    </source>
</reference>
<dbReference type="Gene3D" id="3.40.50.10810">
    <property type="entry name" value="Tandem AAA-ATPase domain"/>
    <property type="match status" value="1"/>
</dbReference>
<dbReference type="InterPro" id="IPR056026">
    <property type="entry name" value="DUF7607"/>
</dbReference>
<protein>
    <submittedName>
        <fullName evidence="13">Uncharacterized protein</fullName>
    </submittedName>
</protein>
<dbReference type="PANTHER" id="PTHR45797">
    <property type="entry name" value="RAD54-LIKE"/>
    <property type="match status" value="1"/>
</dbReference>
<dbReference type="CDD" id="cd18793">
    <property type="entry name" value="SF2_C_SNF"/>
    <property type="match status" value="1"/>
</dbReference>
<dbReference type="InterPro" id="IPR049730">
    <property type="entry name" value="SNF2/RAD54-like_C"/>
</dbReference>
<keyword evidence="8" id="KW-0539">Nucleus</keyword>
<evidence type="ECO:0000256" key="1">
    <source>
        <dbReference type="ARBA" id="ARBA00004123"/>
    </source>
</evidence>
<dbReference type="GO" id="GO:0004386">
    <property type="term" value="F:helicase activity"/>
    <property type="evidence" value="ECO:0007669"/>
    <property type="project" value="UniProtKB-KW"/>
</dbReference>
<feature type="domain" description="Helicase ATP-binding" evidence="11">
    <location>
        <begin position="1077"/>
        <end position="1277"/>
    </location>
</feature>
<dbReference type="RefSeq" id="XP_022500600.1">
    <property type="nucleotide sequence ID" value="XM_022643501.1"/>
</dbReference>
<evidence type="ECO:0000259" key="12">
    <source>
        <dbReference type="PROSITE" id="PS51194"/>
    </source>
</evidence>
<dbReference type="Pfam" id="PF24580">
    <property type="entry name" value="DUF7607"/>
    <property type="match status" value="1"/>
</dbReference>
<feature type="domain" description="SAM" evidence="10">
    <location>
        <begin position="14"/>
        <end position="93"/>
    </location>
</feature>
<feature type="region of interest" description="Disordered" evidence="9">
    <location>
        <begin position="1407"/>
        <end position="1430"/>
    </location>
</feature>